<dbReference type="InterPro" id="IPR024975">
    <property type="entry name" value="NOV_C"/>
</dbReference>
<dbReference type="FunCoup" id="A0A3B3HTN4">
    <property type="interactions" value="2"/>
</dbReference>
<feature type="compositionally biased region" description="Polar residues" evidence="1">
    <location>
        <begin position="73"/>
        <end position="82"/>
    </location>
</feature>
<dbReference type="Pfam" id="PF25794">
    <property type="entry name" value="SACS"/>
    <property type="match status" value="1"/>
</dbReference>
<reference evidence="4" key="2">
    <citation type="submission" date="2025-08" db="UniProtKB">
        <authorList>
            <consortium name="Ensembl"/>
        </authorList>
    </citation>
    <scope>IDENTIFICATION</scope>
    <source>
        <strain evidence="4">Hd-rR</strain>
    </source>
</reference>
<dbReference type="NCBIfam" id="NF047352">
    <property type="entry name" value="P_loop_sacsin"/>
    <property type="match status" value="1"/>
</dbReference>
<dbReference type="GeneTree" id="ENSGT00940000169412"/>
<dbReference type="PANTHER" id="PTHR32387:SF0">
    <property type="entry name" value="PROTEIN NO VEIN"/>
    <property type="match status" value="1"/>
</dbReference>
<dbReference type="Proteomes" id="UP000001038">
    <property type="component" value="Chromosome 19"/>
</dbReference>
<reference evidence="4 5" key="1">
    <citation type="journal article" date="2007" name="Nature">
        <title>The medaka draft genome and insights into vertebrate genome evolution.</title>
        <authorList>
            <person name="Kasahara M."/>
            <person name="Naruse K."/>
            <person name="Sasaki S."/>
            <person name="Nakatani Y."/>
            <person name="Qu W."/>
            <person name="Ahsan B."/>
            <person name="Yamada T."/>
            <person name="Nagayasu Y."/>
            <person name="Doi K."/>
            <person name="Kasai Y."/>
            <person name="Jindo T."/>
            <person name="Kobayashi D."/>
            <person name="Shimada A."/>
            <person name="Toyoda A."/>
            <person name="Kuroki Y."/>
            <person name="Fujiyama A."/>
            <person name="Sasaki T."/>
            <person name="Shimizu A."/>
            <person name="Asakawa S."/>
            <person name="Shimizu N."/>
            <person name="Hashimoto S."/>
            <person name="Yang J."/>
            <person name="Lee Y."/>
            <person name="Matsushima K."/>
            <person name="Sugano S."/>
            <person name="Sakaizumi M."/>
            <person name="Narita T."/>
            <person name="Ohishi K."/>
            <person name="Haga S."/>
            <person name="Ohta F."/>
            <person name="Nomoto H."/>
            <person name="Nogata K."/>
            <person name="Morishita T."/>
            <person name="Endo T."/>
            <person name="Shin-I T."/>
            <person name="Takeda H."/>
            <person name="Morishita S."/>
            <person name="Kohara Y."/>
        </authorList>
    </citation>
    <scope>NUCLEOTIDE SEQUENCE [LARGE SCALE GENOMIC DNA]</scope>
    <source>
        <strain evidence="4 5">Hd-rR</strain>
    </source>
</reference>
<dbReference type="Bgee" id="ENSORLG00000026186">
    <property type="expression patterns" value="Expressed in testis and 5 other cell types or tissues"/>
</dbReference>
<gene>
    <name evidence="4" type="primary">LOC101171115</name>
</gene>
<dbReference type="InterPro" id="IPR052957">
    <property type="entry name" value="Auxin_embryo_med"/>
</dbReference>
<dbReference type="InterPro" id="IPR058210">
    <property type="entry name" value="SACS/Nov_dom"/>
</dbReference>
<dbReference type="SUPFAM" id="SSF55874">
    <property type="entry name" value="ATPase domain of HSP90 chaperone/DNA topoisomerase II/histidine kinase"/>
    <property type="match status" value="1"/>
</dbReference>
<evidence type="ECO:0000259" key="3">
    <source>
        <dbReference type="Pfam" id="PF25794"/>
    </source>
</evidence>
<dbReference type="STRING" id="8090.ENSORLP00000034698"/>
<protein>
    <submittedName>
        <fullName evidence="4">Uncharacterized protein</fullName>
    </submittedName>
</protein>
<dbReference type="Pfam" id="PF13020">
    <property type="entry name" value="NOV_C"/>
    <property type="match status" value="1"/>
</dbReference>
<dbReference type="Gene3D" id="3.30.565.10">
    <property type="entry name" value="Histidine kinase-like ATPase, C-terminal domain"/>
    <property type="match status" value="1"/>
</dbReference>
<dbReference type="Ensembl" id="ENSORLT00000027978.1">
    <property type="protein sequence ID" value="ENSORLP00000034698.1"/>
    <property type="gene ID" value="ENSORLG00000026186.1"/>
</dbReference>
<feature type="region of interest" description="Disordered" evidence="1">
    <location>
        <begin position="56"/>
        <end position="82"/>
    </location>
</feature>
<feature type="region of interest" description="Disordered" evidence="1">
    <location>
        <begin position="1"/>
        <end position="29"/>
    </location>
</feature>
<evidence type="ECO:0000313" key="4">
    <source>
        <dbReference type="Ensembl" id="ENSORLP00000034698.1"/>
    </source>
</evidence>
<feature type="domain" description="Sacsin/Nov" evidence="3">
    <location>
        <begin position="933"/>
        <end position="1033"/>
    </location>
</feature>
<evidence type="ECO:0000313" key="5">
    <source>
        <dbReference type="Proteomes" id="UP000001038"/>
    </source>
</evidence>
<dbReference type="PANTHER" id="PTHR32387">
    <property type="entry name" value="WU:FJ29H11"/>
    <property type="match status" value="1"/>
</dbReference>
<dbReference type="InterPro" id="IPR036890">
    <property type="entry name" value="HATPase_C_sf"/>
</dbReference>
<name>A0A3B3HTN4_ORYLA</name>
<evidence type="ECO:0000256" key="1">
    <source>
        <dbReference type="SAM" id="MobiDB-lite"/>
    </source>
</evidence>
<accession>A0A3B3HTN4</accession>
<reference evidence="4" key="3">
    <citation type="submission" date="2025-09" db="UniProtKB">
        <authorList>
            <consortium name="Ensembl"/>
        </authorList>
    </citation>
    <scope>IDENTIFICATION</scope>
    <source>
        <strain evidence="4">Hd-rR</strain>
    </source>
</reference>
<keyword evidence="5" id="KW-1185">Reference proteome</keyword>
<feature type="compositionally biased region" description="Basic and acidic residues" evidence="1">
    <location>
        <begin position="61"/>
        <end position="70"/>
    </location>
</feature>
<proteinExistence type="predicted"/>
<organism evidence="4 5">
    <name type="scientific">Oryzias latipes</name>
    <name type="common">Japanese rice fish</name>
    <name type="synonym">Japanese killifish</name>
    <dbReference type="NCBI Taxonomy" id="8090"/>
    <lineage>
        <taxon>Eukaryota</taxon>
        <taxon>Metazoa</taxon>
        <taxon>Chordata</taxon>
        <taxon>Craniata</taxon>
        <taxon>Vertebrata</taxon>
        <taxon>Euteleostomi</taxon>
        <taxon>Actinopterygii</taxon>
        <taxon>Neopterygii</taxon>
        <taxon>Teleostei</taxon>
        <taxon>Neoteleostei</taxon>
        <taxon>Acanthomorphata</taxon>
        <taxon>Ovalentaria</taxon>
        <taxon>Atherinomorphae</taxon>
        <taxon>Beloniformes</taxon>
        <taxon>Adrianichthyidae</taxon>
        <taxon>Oryziinae</taxon>
        <taxon>Oryzias</taxon>
    </lineage>
</organism>
<evidence type="ECO:0000259" key="2">
    <source>
        <dbReference type="Pfam" id="PF13020"/>
    </source>
</evidence>
<feature type="domain" description="Protein NO VEIN C-terminal" evidence="2">
    <location>
        <begin position="2244"/>
        <end position="2318"/>
    </location>
</feature>
<dbReference type="InParanoid" id="A0A3B3HTN4"/>
<sequence>MSDPKKVSAQPEAAAKANDNPMRTGSTHTNTLLSKKRKEKVLHVLETHVLILTATAKPKRQKEPDEKQEAATDITTGETSWAAEGNTSDAFYAQLREAHGRKMQTMVAMNVPLWRRNDEAADPDTINSLAERVMRDVAAEGNLVNLNEVRAEVTSQRVSRCQAEDASSTFQATEALSCIFTLYELGQGLAALRNKTHYEELNLGPLCKVPVVHRIFKIGHNTKDKDIPQIRTVDVLKQLYIFRKSNEEQHLTLADFMKHLADHYDCEHPNKLGIVILGLHLPLSTIAKVTSTEEAVLEQCREAIEKETLDHLRKMKKSVFEPLQSTDSFSTINMDVRKKYASMSAAEVVLTVLSNASTVFSPEMVKHCESFLKAVSDDQLAKALFQLAICGGSLAAPQELVPQKKSSKNTEQSQAVSDDKFLRESLRSQNSAVTLAHIAALERKMTKHFQIPDFGSLEQGSFLEFLVKNIQLLQESLGSLLFLEDNNNLAGCGFRPCKQDVFEFIQQCGKTTPSDPDELSCVESALRAHYSVRDSRDLGYGSLPTLAGLVQRQRELSGRGLSLICYESALVFLVQFLPVGRLGEVSKGQALASLQCCPLLEDLSDWSQWDCIFKPLHGPLKDFIERDAANTGLAALEVRPGLLLKITTNTGHKHFTSAVAALDPVGTAGHLVSMMVADGIRNAPTALLANHMQSALAEAMAKEEDISCYSRVAKFLLDCLIRIPTRTCQALLQKVFLEPFSLVVGQTKSKQVLISTAQSDLRHLNCLHRLGTLSGVTDWIRDYQNKLRPPQNHNLCKEHMEQVKVRVKSRTLNKHVVVGSAFQAWRGLQTEEEEDEGEMCELASCANEKTSKRSDAEGEAGDGLLNEAGEADEEKRAGFQSETVLCFQRAIIEDIRKSEFGIGVELSAHGQRLLEVHQERLGRGLARLSTELYSKDTHFVLELIQNADDNSYSLDPTVVPSLAFVVEQDCITILNNETGFQEKNIRAICDVGRSTKGKHRYGYIGQKGIGFKSVFKVTDCPEIHSNGFHLRFDRSCGPMGYILPHWTEEERPLDPQLKLISQHSWTTKIRLPLRSGSRLTQNLFHDVHPSLLLFLHRLRSITIYNHSEKRLVTMTRKDLRKNVVEVEHSEGIDRWLVVKTTLYPQMGEQDVESTELALAFQLCSGTAEDLICQPQKQPVFAYLPLRSFGFRFIIQGDFHIPSSREDVDRDSSWNQWLRSEVPQLFLQAMAVFDDHSEFMGLKGLCPFLQFIPLPDEVLDFFNPVAGQIIHLLKDKAFLPTHGGVVYKLPSQVAICQDAVIRDIIGSDELEKHLSLSYLHPDLSPTPPTSLLTQLGVRYLQGSDVTTVTTAMANELVEAGHMLKEEKIRQLARLLVCNFRAVEHGFGDAESILQNLKNLPIIPLANGNVVTLNKEGVIFLMEETKAKKKKAQVSALYKDVSVVHPSLLSCLGLLESQQVRELLKRLGVHELEPQELLEQYIYPTIKSNNWKSKSEAVVVSYLVFIKQHSSSSQEYADIAVPVLTSEGLQCPATDKVHFSKAYKNINLRKKLPGCDWILVSPRYVETDGDVDGWRELLSRLGVRDGLVIRKERRTLTAEELANSPWSAESATWDLSAAQDCVLEDYTCEEFEILAKAKLPGKDLLRQRRTLLELLEANWDTGHLYSQFLTAQVIDSSGRPIRTTKSSFHHLLCSLEWIPAHREQEGEQQEKEYLCPGSVYLSLPEVTRLLGTHIFYVDLNPSEFTRALGIRDTVSVDLLTHYLKEWCIKAQAKNQEQQPEQESEGASFTTTVEHIHNVYTYLQANCPQSSLKELFQHTPAVFVETHRYANWCSGRFYHLKEVCWTDTTTMFWHYRRLTQRKGSLVQKPKILEGFYNQLEGMTRFFTRVLEVNSSPTVTQYVSLLEAICTSTPTAEKVQDVSVIFARLGETGEHTNTSHVFSLLAEKVVFPTKDNRWVSLAQKPLISDKKELEKIFKAEPSLCLLHLPPAKKKAVSGRESGHKAAEAAFSESDRLLFLEICGVRRLSQCVTYEPQTEMLKPCPSLQALVRSVIPYIQRFLFHHDELSQVYRQLSKRNIAQKIKSLSFREVAKLYIVYRLNVAEKEVMKTQDVVCLLKDEKELYIQKDHLSAKLDIFRFVPDTVLMPCWFSQEGNRTFSSGSKELDKFLSREDIKELPAGQEQWEVPEVILESGKQTGEMLSCSVTQQSTVMHREHDIQVIGRWGEQLVNSFLCHWRDSHDPDRPTHVLWCNQDGESGWPYDFKLTFGATGKQKEVFVEAKSTSRKEKAYIQISVNELEFAMTKQEGCQLFLVFSAGDPQNVRLYRIRNLAKQLQNKSMQLFLFV</sequence>